<dbReference type="GeneID" id="30994813"/>
<dbReference type="GO" id="GO:0031511">
    <property type="term" value="C:Mis6-Sim4 complex"/>
    <property type="evidence" value="ECO:0007669"/>
    <property type="project" value="TreeGrafter"/>
</dbReference>
<gene>
    <name evidence="1" type="ORF">HYPBUDRAFT_150285</name>
</gene>
<proteinExistence type="predicted"/>
<protein>
    <submittedName>
        <fullName evidence="1">Uncharacterized protein</fullName>
    </submittedName>
</protein>
<keyword evidence="2" id="KW-1185">Reference proteome</keyword>
<dbReference type="PANTHER" id="PTHR28064:SF1">
    <property type="entry name" value="INNER KINETOCHORE SUBUNIT NKP2"/>
    <property type="match status" value="1"/>
</dbReference>
<dbReference type="RefSeq" id="XP_020074719.1">
    <property type="nucleotide sequence ID" value="XM_020220263.1"/>
</dbReference>
<dbReference type="Proteomes" id="UP000095085">
    <property type="component" value="Unassembled WGS sequence"/>
</dbReference>
<dbReference type="Pfam" id="PF09447">
    <property type="entry name" value="Cnl2_NKP2"/>
    <property type="match status" value="1"/>
</dbReference>
<evidence type="ECO:0000313" key="1">
    <source>
        <dbReference type="EMBL" id="ODV65652.1"/>
    </source>
</evidence>
<accession>A0A1E4REH3</accession>
<dbReference type="InterPro" id="IPR018565">
    <property type="entry name" value="Nkp2/Cnl2"/>
</dbReference>
<name>A0A1E4REH3_9ASCO</name>
<evidence type="ECO:0000313" key="2">
    <source>
        <dbReference type="Proteomes" id="UP000095085"/>
    </source>
</evidence>
<organism evidence="1 2">
    <name type="scientific">Hyphopichia burtonii NRRL Y-1933</name>
    <dbReference type="NCBI Taxonomy" id="984485"/>
    <lineage>
        <taxon>Eukaryota</taxon>
        <taxon>Fungi</taxon>
        <taxon>Dikarya</taxon>
        <taxon>Ascomycota</taxon>
        <taxon>Saccharomycotina</taxon>
        <taxon>Pichiomycetes</taxon>
        <taxon>Debaryomycetaceae</taxon>
        <taxon>Hyphopichia</taxon>
    </lineage>
</organism>
<dbReference type="EMBL" id="KV454544">
    <property type="protein sequence ID" value="ODV65652.1"/>
    <property type="molecule type" value="Genomic_DNA"/>
</dbReference>
<dbReference type="GO" id="GO:0007059">
    <property type="term" value="P:chromosome segregation"/>
    <property type="evidence" value="ECO:0007669"/>
    <property type="project" value="TreeGrafter"/>
</dbReference>
<dbReference type="AlphaFoldDB" id="A0A1E4REH3"/>
<reference evidence="2" key="1">
    <citation type="submission" date="2016-05" db="EMBL/GenBank/DDBJ databases">
        <title>Comparative genomics of biotechnologically important yeasts.</title>
        <authorList>
            <consortium name="DOE Joint Genome Institute"/>
            <person name="Riley R."/>
            <person name="Haridas S."/>
            <person name="Wolfe K.H."/>
            <person name="Lopes M.R."/>
            <person name="Hittinger C.T."/>
            <person name="Goker M."/>
            <person name="Salamov A."/>
            <person name="Wisecaver J."/>
            <person name="Long T.M."/>
            <person name="Aerts A.L."/>
            <person name="Barry K."/>
            <person name="Choi C."/>
            <person name="Clum A."/>
            <person name="Coughlan A.Y."/>
            <person name="Deshpande S."/>
            <person name="Douglass A.P."/>
            <person name="Hanson S.J."/>
            <person name="Klenk H.-P."/>
            <person name="Labutti K."/>
            <person name="Lapidus A."/>
            <person name="Lindquist E."/>
            <person name="Lipzen A."/>
            <person name="Meier-Kolthoff J.P."/>
            <person name="Ohm R.A."/>
            <person name="Otillar R.P."/>
            <person name="Pangilinan J."/>
            <person name="Peng Y."/>
            <person name="Rokas A."/>
            <person name="Rosa C.A."/>
            <person name="Scheuner C."/>
            <person name="Sibirny A.A."/>
            <person name="Slot J.C."/>
            <person name="Stielow J.B."/>
            <person name="Sun H."/>
            <person name="Kurtzman C.P."/>
            <person name="Blackwell M."/>
            <person name="Grigoriev I.V."/>
            <person name="Jeffries T.W."/>
        </authorList>
    </citation>
    <scope>NUCLEOTIDE SEQUENCE [LARGE SCALE GENOMIC DNA]</scope>
    <source>
        <strain evidence="2">NRRL Y-1933</strain>
    </source>
</reference>
<dbReference type="OrthoDB" id="4018315at2759"/>
<dbReference type="PANTHER" id="PTHR28064">
    <property type="entry name" value="INNER KINETOCHORE SUBUNIT NKP2"/>
    <property type="match status" value="1"/>
</dbReference>
<sequence length="165" mass="18925">MESHSILENFLLAKADLESIIPFPQFKKECPPDIPEERVREIYDVLVRQRRATVESVRDRIDQEFNVPLEVTKQKARESNVIPDDKGSLNELVGKLESLEESFKTNNELIDSEIKEEIAEIKLIIDELNDLKYGKSWIRGGSQADVSLLVQETLKSIAKCEKMLP</sequence>